<keyword evidence="3" id="KW-1185">Reference proteome</keyword>
<protein>
    <submittedName>
        <fullName evidence="2">Uncharacterized protein</fullName>
    </submittedName>
</protein>
<dbReference type="Proteomes" id="UP001596241">
    <property type="component" value="Unassembled WGS sequence"/>
</dbReference>
<sequence>MPRSIPGKVADLPDAAGPSCPGRLPSPASPHGVVPSLQCPACGSARVAQMLGDNGGVSFVCTSCGHSWS</sequence>
<comment type="caution">
    <text evidence="2">The sequence shown here is derived from an EMBL/GenBank/DDBJ whole genome shotgun (WGS) entry which is preliminary data.</text>
</comment>
<evidence type="ECO:0000313" key="3">
    <source>
        <dbReference type="Proteomes" id="UP001596241"/>
    </source>
</evidence>
<evidence type="ECO:0000313" key="2">
    <source>
        <dbReference type="EMBL" id="MFC5894380.1"/>
    </source>
</evidence>
<organism evidence="2 3">
    <name type="scientific">Streptomyces ramulosus</name>
    <dbReference type="NCBI Taxonomy" id="47762"/>
    <lineage>
        <taxon>Bacteria</taxon>
        <taxon>Bacillati</taxon>
        <taxon>Actinomycetota</taxon>
        <taxon>Actinomycetes</taxon>
        <taxon>Kitasatosporales</taxon>
        <taxon>Streptomycetaceae</taxon>
        <taxon>Streptomyces</taxon>
    </lineage>
</organism>
<reference evidence="3" key="1">
    <citation type="journal article" date="2019" name="Int. J. Syst. Evol. Microbiol.">
        <title>The Global Catalogue of Microorganisms (GCM) 10K type strain sequencing project: providing services to taxonomists for standard genome sequencing and annotation.</title>
        <authorList>
            <consortium name="The Broad Institute Genomics Platform"/>
            <consortium name="The Broad Institute Genome Sequencing Center for Infectious Disease"/>
            <person name="Wu L."/>
            <person name="Ma J."/>
        </authorList>
    </citation>
    <scope>NUCLEOTIDE SEQUENCE [LARGE SCALE GENOMIC DNA]</scope>
    <source>
        <strain evidence="3">CGMCC 1.15809</strain>
    </source>
</reference>
<accession>A0ABW1FKB5</accession>
<evidence type="ECO:0000256" key="1">
    <source>
        <dbReference type="SAM" id="MobiDB-lite"/>
    </source>
</evidence>
<dbReference type="EMBL" id="JBHSPW010000006">
    <property type="protein sequence ID" value="MFC5894380.1"/>
    <property type="molecule type" value="Genomic_DNA"/>
</dbReference>
<proteinExistence type="predicted"/>
<gene>
    <name evidence="2" type="ORF">ACFP3M_16315</name>
</gene>
<dbReference type="RefSeq" id="WP_345084027.1">
    <property type="nucleotide sequence ID" value="NZ_BAAAWG010000007.1"/>
</dbReference>
<name>A0ABW1FKB5_9ACTN</name>
<feature type="region of interest" description="Disordered" evidence="1">
    <location>
        <begin position="1"/>
        <end position="33"/>
    </location>
</feature>